<dbReference type="EMBL" id="JAGINP010000040">
    <property type="protein sequence ID" value="MBP2297090.1"/>
    <property type="molecule type" value="Genomic_DNA"/>
</dbReference>
<sequence length="92" mass="10195">MIDQGWRLDVGPGLRLHVDPLPRKGDGRTVWVWAIWARRTEESDWEVVDGLAVDRACVVAELAMNDAVAALLALGVVTAHDLARLARGERLR</sequence>
<keyword evidence="2" id="KW-1185">Reference proteome</keyword>
<evidence type="ECO:0000313" key="1">
    <source>
        <dbReference type="EMBL" id="MBP2297090.1"/>
    </source>
</evidence>
<gene>
    <name evidence="1" type="ORF">J2851_006909</name>
</gene>
<name>A0ABS4SX30_9PROT</name>
<accession>A0ABS4SX30</accession>
<protein>
    <submittedName>
        <fullName evidence="1">Uncharacterized protein</fullName>
    </submittedName>
</protein>
<reference evidence="1 2" key="1">
    <citation type="submission" date="2021-03" db="EMBL/GenBank/DDBJ databases">
        <title>Genomic Encyclopedia of Type Strains, Phase III (KMG-III): the genomes of soil and plant-associated and newly described type strains.</title>
        <authorList>
            <person name="Whitman W."/>
        </authorList>
    </citation>
    <scope>NUCLEOTIDE SEQUENCE [LARGE SCALE GENOMIC DNA]</scope>
    <source>
        <strain evidence="1 2">IMMIB AFH-6</strain>
    </source>
</reference>
<proteinExistence type="predicted"/>
<evidence type="ECO:0000313" key="2">
    <source>
        <dbReference type="Proteomes" id="UP000781958"/>
    </source>
</evidence>
<organism evidence="1 2">
    <name type="scientific">Azospirillum rugosum</name>
    <dbReference type="NCBI Taxonomy" id="416170"/>
    <lineage>
        <taxon>Bacteria</taxon>
        <taxon>Pseudomonadati</taxon>
        <taxon>Pseudomonadota</taxon>
        <taxon>Alphaproteobacteria</taxon>
        <taxon>Rhodospirillales</taxon>
        <taxon>Azospirillaceae</taxon>
        <taxon>Azospirillum</taxon>
    </lineage>
</organism>
<dbReference type="Proteomes" id="UP000781958">
    <property type="component" value="Unassembled WGS sequence"/>
</dbReference>
<comment type="caution">
    <text evidence="1">The sequence shown here is derived from an EMBL/GenBank/DDBJ whole genome shotgun (WGS) entry which is preliminary data.</text>
</comment>